<feature type="transmembrane region" description="Helical" evidence="6">
    <location>
        <begin position="62"/>
        <end position="79"/>
    </location>
</feature>
<evidence type="ECO:0000256" key="3">
    <source>
        <dbReference type="ARBA" id="ARBA00022960"/>
    </source>
</evidence>
<dbReference type="AlphaFoldDB" id="A0A1G8IK47"/>
<keyword evidence="4 6" id="KW-1133">Transmembrane helix</keyword>
<keyword evidence="3" id="KW-0133">Cell shape</keyword>
<evidence type="ECO:0000256" key="1">
    <source>
        <dbReference type="ARBA" id="ARBA00004141"/>
    </source>
</evidence>
<comment type="subcellular location">
    <subcellularLocation>
        <location evidence="1">Membrane</location>
        <topology evidence="1">Multi-pass membrane protein</topology>
    </subcellularLocation>
</comment>
<dbReference type="Pfam" id="PF01098">
    <property type="entry name" value="FTSW_RODA_SPOVE"/>
    <property type="match status" value="1"/>
</dbReference>
<dbReference type="GO" id="GO:0008360">
    <property type="term" value="P:regulation of cell shape"/>
    <property type="evidence" value="ECO:0007669"/>
    <property type="project" value="UniProtKB-KW"/>
</dbReference>
<feature type="transmembrane region" description="Helical" evidence="6">
    <location>
        <begin position="372"/>
        <end position="390"/>
    </location>
</feature>
<dbReference type="EMBL" id="FNDZ01000001">
    <property type="protein sequence ID" value="SDI18880.1"/>
    <property type="molecule type" value="Genomic_DNA"/>
</dbReference>
<evidence type="ECO:0000256" key="6">
    <source>
        <dbReference type="SAM" id="Phobius"/>
    </source>
</evidence>
<name>A0A1G8IK47_9CLOT</name>
<reference evidence="7 8" key="1">
    <citation type="submission" date="2016-10" db="EMBL/GenBank/DDBJ databases">
        <authorList>
            <person name="de Groot N.N."/>
        </authorList>
    </citation>
    <scope>NUCLEOTIDE SEQUENCE [LARGE SCALE GENOMIC DNA]</scope>
    <source>
        <strain evidence="7 8">CGMCC 1.5058</strain>
    </source>
</reference>
<feature type="transmembrane region" description="Helical" evidence="6">
    <location>
        <begin position="201"/>
        <end position="217"/>
    </location>
</feature>
<feature type="transmembrane region" description="Helical" evidence="6">
    <location>
        <begin position="85"/>
        <end position="106"/>
    </location>
</feature>
<keyword evidence="7" id="KW-0131">Cell cycle</keyword>
<evidence type="ECO:0000256" key="5">
    <source>
        <dbReference type="ARBA" id="ARBA00023136"/>
    </source>
</evidence>
<accession>A0A1G8IK47</accession>
<protein>
    <submittedName>
        <fullName evidence="7">Cell division protein FtsW, lipid II flippase</fullName>
    </submittedName>
</protein>
<organism evidence="7 8">
    <name type="scientific">Proteiniclasticum ruminis</name>
    <dbReference type="NCBI Taxonomy" id="398199"/>
    <lineage>
        <taxon>Bacteria</taxon>
        <taxon>Bacillati</taxon>
        <taxon>Bacillota</taxon>
        <taxon>Clostridia</taxon>
        <taxon>Eubacteriales</taxon>
        <taxon>Clostridiaceae</taxon>
        <taxon>Proteiniclasticum</taxon>
    </lineage>
</organism>
<feature type="transmembrane region" description="Helical" evidence="6">
    <location>
        <begin position="335"/>
        <end position="360"/>
    </location>
</feature>
<evidence type="ECO:0000256" key="2">
    <source>
        <dbReference type="ARBA" id="ARBA00022692"/>
    </source>
</evidence>
<dbReference type="GO" id="GO:0015648">
    <property type="term" value="F:lipid-linked peptidoglycan transporter activity"/>
    <property type="evidence" value="ECO:0007669"/>
    <property type="project" value="TreeGrafter"/>
</dbReference>
<feature type="transmembrane region" description="Helical" evidence="6">
    <location>
        <begin position="7"/>
        <end position="26"/>
    </location>
</feature>
<dbReference type="GO" id="GO:0032153">
    <property type="term" value="C:cell division site"/>
    <property type="evidence" value="ECO:0007669"/>
    <property type="project" value="TreeGrafter"/>
</dbReference>
<dbReference type="PANTHER" id="PTHR30474:SF3">
    <property type="entry name" value="PEPTIDOGLYCAN GLYCOSYLTRANSFERASE RODA"/>
    <property type="match status" value="1"/>
</dbReference>
<feature type="transmembrane region" description="Helical" evidence="6">
    <location>
        <begin position="32"/>
        <end position="50"/>
    </location>
</feature>
<feature type="transmembrane region" description="Helical" evidence="6">
    <location>
        <begin position="297"/>
        <end position="323"/>
    </location>
</feature>
<feature type="transmembrane region" description="Helical" evidence="6">
    <location>
        <begin position="222"/>
        <end position="241"/>
    </location>
</feature>
<keyword evidence="5 6" id="KW-0472">Membrane</keyword>
<dbReference type="RefSeq" id="WP_031574597.1">
    <property type="nucleotide sequence ID" value="NZ_FNDZ01000001.1"/>
</dbReference>
<keyword evidence="7" id="KW-0132">Cell division</keyword>
<dbReference type="Proteomes" id="UP000183255">
    <property type="component" value="Unassembled WGS sequence"/>
</dbReference>
<evidence type="ECO:0000256" key="4">
    <source>
        <dbReference type="ARBA" id="ARBA00022989"/>
    </source>
</evidence>
<keyword evidence="2 6" id="KW-0812">Transmembrane</keyword>
<feature type="transmembrane region" description="Helical" evidence="6">
    <location>
        <begin position="179"/>
        <end position="195"/>
    </location>
</feature>
<proteinExistence type="predicted"/>
<dbReference type="PANTHER" id="PTHR30474">
    <property type="entry name" value="CELL CYCLE PROTEIN"/>
    <property type="match status" value="1"/>
</dbReference>
<dbReference type="GO" id="GO:0005886">
    <property type="term" value="C:plasma membrane"/>
    <property type="evidence" value="ECO:0007669"/>
    <property type="project" value="TreeGrafter"/>
</dbReference>
<dbReference type="InterPro" id="IPR001182">
    <property type="entry name" value="FtsW/RodA"/>
</dbReference>
<feature type="transmembrane region" description="Helical" evidence="6">
    <location>
        <begin position="118"/>
        <end position="135"/>
    </location>
</feature>
<evidence type="ECO:0000313" key="8">
    <source>
        <dbReference type="Proteomes" id="UP000183255"/>
    </source>
</evidence>
<gene>
    <name evidence="7" type="ORF">SAMN05421804_101902</name>
</gene>
<sequence length="399" mass="44485">MKDSKIRMLMPIFLLTFGLFFNIAIFQPVFDIGAMVMAGVMCVLIAYAHFVINKFFGNGDKFLVTFVSVLPVIGIAVLYRLNPSIAIKQVLWFIIGISTYISLVIVLPDLKRFMKFRYLYLVGTVVFMAMATFIGETRYGAKNWVDLGFISFQPSEFGKIFFVFYLASSLKDFKTLKSLIEPGIIVLVSIGFMVLQRDLGSAMIFAFISIAMIFAATSKVKYLLASFGIGAVGAVFSYYIFPHIRRRVMIWRNPWEYAQNESYQIVQGLYAMASGGLFGSGLGHGAPQYIPVRESDYIFAVIVEELGMIFAFLILIIYFLMFYRNIRSALKATSTFTSLLAVGFSVMIAMQVIVIIGGVLNMIPLTGITLPLISYGGTSMLTVFFSLGIIQKISEEAAS</sequence>
<dbReference type="GO" id="GO:0051301">
    <property type="term" value="P:cell division"/>
    <property type="evidence" value="ECO:0007669"/>
    <property type="project" value="UniProtKB-KW"/>
</dbReference>
<evidence type="ECO:0000313" key="7">
    <source>
        <dbReference type="EMBL" id="SDI18880.1"/>
    </source>
</evidence>